<keyword evidence="2" id="KW-1185">Reference proteome</keyword>
<dbReference type="PANTHER" id="PTHR43808:SF27">
    <property type="entry name" value="PROTEIN ROCB"/>
    <property type="match status" value="1"/>
</dbReference>
<protein>
    <submittedName>
        <fullName evidence="1">Arginine utilization protein RocB</fullName>
    </submittedName>
</protein>
<dbReference type="STRING" id="1121301.SAMN02745912_00253"/>
<dbReference type="Gene3D" id="3.40.630.10">
    <property type="entry name" value="Zn peptidases"/>
    <property type="match status" value="1"/>
</dbReference>
<evidence type="ECO:0000313" key="2">
    <source>
        <dbReference type="Proteomes" id="UP000184465"/>
    </source>
</evidence>
<evidence type="ECO:0000313" key="1">
    <source>
        <dbReference type="EMBL" id="SHJ53739.1"/>
    </source>
</evidence>
<dbReference type="Proteomes" id="UP000184465">
    <property type="component" value="Unassembled WGS sequence"/>
</dbReference>
<dbReference type="InterPro" id="IPR002933">
    <property type="entry name" value="Peptidase_M20"/>
</dbReference>
<proteinExistence type="predicted"/>
<dbReference type="GO" id="GO:0016787">
    <property type="term" value="F:hydrolase activity"/>
    <property type="evidence" value="ECO:0007669"/>
    <property type="project" value="InterPro"/>
</dbReference>
<dbReference type="InterPro" id="IPR012166">
    <property type="entry name" value="Uncharacterised_RocB"/>
</dbReference>
<dbReference type="EMBL" id="FRAG01000002">
    <property type="protein sequence ID" value="SHJ53739.1"/>
    <property type="molecule type" value="Genomic_DNA"/>
</dbReference>
<name>A0A1M6K469_PARC5</name>
<reference evidence="2" key="1">
    <citation type="submission" date="2016-11" db="EMBL/GenBank/DDBJ databases">
        <authorList>
            <person name="Varghese N."/>
            <person name="Submissions S."/>
        </authorList>
    </citation>
    <scope>NUCLEOTIDE SEQUENCE [LARGE SCALE GENOMIC DNA]</scope>
    <source>
        <strain evidence="2">DSM 15212 / CIP 107654 / DViRD3</strain>
    </source>
</reference>
<dbReference type="PIRSF" id="PIRSF010386">
    <property type="entry name" value="RocB"/>
    <property type="match status" value="1"/>
</dbReference>
<dbReference type="InterPro" id="IPR050072">
    <property type="entry name" value="Peptidase_M20A"/>
</dbReference>
<dbReference type="Pfam" id="PF01546">
    <property type="entry name" value="Peptidase_M20"/>
    <property type="match status" value="1"/>
</dbReference>
<dbReference type="SUPFAM" id="SSF53187">
    <property type="entry name" value="Zn-dependent exopeptidases"/>
    <property type="match status" value="1"/>
</dbReference>
<organism evidence="1 2">
    <name type="scientific">Paramaledivibacter caminithermalis (strain DSM 15212 / CIP 107654 / DViRD3)</name>
    <name type="common">Clostridium caminithermale</name>
    <dbReference type="NCBI Taxonomy" id="1121301"/>
    <lineage>
        <taxon>Bacteria</taxon>
        <taxon>Bacillati</taxon>
        <taxon>Bacillota</taxon>
        <taxon>Clostridia</taxon>
        <taxon>Peptostreptococcales</taxon>
        <taxon>Caminicellaceae</taxon>
        <taxon>Paramaledivibacter</taxon>
    </lineage>
</organism>
<sequence length="547" mass="61847">MPLKNTKEEIYSFLMKFCEIRSVTDSEGEKLAPKFIYDELKKLTYFKDNPEDLFIQEIGEDRLKRSNLCAFVRSKKQTMNTIILMGHLDVVDTDVCGNLRDLAFYPQVYTKEIAKIDIPKEAREDLESGDWIFGRGVADMKSGLAVQAGLVAELSENTDNLDVNILYLAVADEENNACGIHKALELIEDMKEKGYKFLCCIDSEPTITQLDKGAGWIHLGTIGMYTPFTFVLGRETHVGEYFEGLSAALIAFKLGNLIEGSDEFADNFKDVVYPPLTCLKIKDLKPTYSVTVIERMAMYYNVLFVQRTPDEILAALKKAASCALEKSIAEQNMKRLTQGTQTKEKILKGRIIEYNELISLAADQANEDIQKLIEAYLRTLSPKMELQERGMMLVNHLIDIAKLKGPAVIVGFLPPYCPALYNERKTKRELDILDTVEEIIGEAEKTFSVKIHTAEIYEGISDLSEFGFKGSKRDEQVLAKNMPGWGMDFVYPFHRSKNLDIPVLNIGPIGKDAHKLTERLYLPYALEVLPFLLKKIVLGLAKRAKLQ</sequence>
<dbReference type="AlphaFoldDB" id="A0A1M6K469"/>
<dbReference type="PANTHER" id="PTHR43808">
    <property type="entry name" value="ACETYLORNITHINE DEACETYLASE"/>
    <property type="match status" value="1"/>
</dbReference>
<accession>A0A1M6K469</accession>
<gene>
    <name evidence="1" type="ORF">SAMN02745912_00253</name>
</gene>
<dbReference type="RefSeq" id="WP_073146570.1">
    <property type="nucleotide sequence ID" value="NZ_FRAG01000002.1"/>
</dbReference>